<dbReference type="Proteomes" id="UP000800094">
    <property type="component" value="Unassembled WGS sequence"/>
</dbReference>
<dbReference type="AlphaFoldDB" id="A0A6A6IA78"/>
<dbReference type="EMBL" id="ML987197">
    <property type="protein sequence ID" value="KAF2247296.1"/>
    <property type="molecule type" value="Genomic_DNA"/>
</dbReference>
<feature type="region of interest" description="Disordered" evidence="1">
    <location>
        <begin position="107"/>
        <end position="132"/>
    </location>
</feature>
<evidence type="ECO:0000313" key="4">
    <source>
        <dbReference type="EMBL" id="KAF2247296.1"/>
    </source>
</evidence>
<evidence type="ECO:0000256" key="2">
    <source>
        <dbReference type="SAM" id="Phobius"/>
    </source>
</evidence>
<keyword evidence="2" id="KW-0812">Transmembrane</keyword>
<proteinExistence type="predicted"/>
<feature type="compositionally biased region" description="Low complexity" evidence="1">
    <location>
        <begin position="39"/>
        <end position="61"/>
    </location>
</feature>
<feature type="transmembrane region" description="Helical" evidence="2">
    <location>
        <begin position="79"/>
        <end position="101"/>
    </location>
</feature>
<dbReference type="OrthoDB" id="3799469at2759"/>
<name>A0A6A6IA78_9PLEO</name>
<feature type="chain" id="PRO_5025600896" description="Mid2 domain-containing protein" evidence="3">
    <location>
        <begin position="20"/>
        <end position="192"/>
    </location>
</feature>
<keyword evidence="3" id="KW-0732">Signal</keyword>
<sequence length="192" mass="20447">MRFPISFCLLFICIWTVAATSLQHPQVDIVPRQNSASQTKTQARSATKTATKTRNAATATATKAHKKAKKTGLTKAAKIGIGVGVPLGVIAIAGAIGCYIIGKRRGQKRRVDDPNAGAGKLVKDPSPELRQLPGALPPPAIAELPAVQSDELDNQRKGVANWWNPFGRSESTKKYGYTAPPNAPQSPQEMPA</sequence>
<evidence type="ECO:0000313" key="5">
    <source>
        <dbReference type="Proteomes" id="UP000800094"/>
    </source>
</evidence>
<keyword evidence="5" id="KW-1185">Reference proteome</keyword>
<feature type="region of interest" description="Disordered" evidence="1">
    <location>
        <begin position="161"/>
        <end position="192"/>
    </location>
</feature>
<feature type="signal peptide" evidence="3">
    <location>
        <begin position="1"/>
        <end position="19"/>
    </location>
</feature>
<organism evidence="4 5">
    <name type="scientific">Trematosphaeria pertusa</name>
    <dbReference type="NCBI Taxonomy" id="390896"/>
    <lineage>
        <taxon>Eukaryota</taxon>
        <taxon>Fungi</taxon>
        <taxon>Dikarya</taxon>
        <taxon>Ascomycota</taxon>
        <taxon>Pezizomycotina</taxon>
        <taxon>Dothideomycetes</taxon>
        <taxon>Pleosporomycetidae</taxon>
        <taxon>Pleosporales</taxon>
        <taxon>Massarineae</taxon>
        <taxon>Trematosphaeriaceae</taxon>
        <taxon>Trematosphaeria</taxon>
    </lineage>
</organism>
<keyword evidence="2" id="KW-0472">Membrane</keyword>
<dbReference type="RefSeq" id="XP_033682300.1">
    <property type="nucleotide sequence ID" value="XM_033835649.1"/>
</dbReference>
<gene>
    <name evidence="4" type="ORF">BU26DRAFT_606271</name>
</gene>
<feature type="region of interest" description="Disordered" evidence="1">
    <location>
        <begin position="32"/>
        <end position="61"/>
    </location>
</feature>
<evidence type="ECO:0000256" key="3">
    <source>
        <dbReference type="SAM" id="SignalP"/>
    </source>
</evidence>
<reference evidence="4" key="1">
    <citation type="journal article" date="2020" name="Stud. Mycol.">
        <title>101 Dothideomycetes genomes: a test case for predicting lifestyles and emergence of pathogens.</title>
        <authorList>
            <person name="Haridas S."/>
            <person name="Albert R."/>
            <person name="Binder M."/>
            <person name="Bloem J."/>
            <person name="Labutti K."/>
            <person name="Salamov A."/>
            <person name="Andreopoulos B."/>
            <person name="Baker S."/>
            <person name="Barry K."/>
            <person name="Bills G."/>
            <person name="Bluhm B."/>
            <person name="Cannon C."/>
            <person name="Castanera R."/>
            <person name="Culley D."/>
            <person name="Daum C."/>
            <person name="Ezra D."/>
            <person name="Gonzalez J."/>
            <person name="Henrissat B."/>
            <person name="Kuo A."/>
            <person name="Liang C."/>
            <person name="Lipzen A."/>
            <person name="Lutzoni F."/>
            <person name="Magnuson J."/>
            <person name="Mondo S."/>
            <person name="Nolan M."/>
            <person name="Ohm R."/>
            <person name="Pangilinan J."/>
            <person name="Park H.-J."/>
            <person name="Ramirez L."/>
            <person name="Alfaro M."/>
            <person name="Sun H."/>
            <person name="Tritt A."/>
            <person name="Yoshinaga Y."/>
            <person name="Zwiers L.-H."/>
            <person name="Turgeon B."/>
            <person name="Goodwin S."/>
            <person name="Spatafora J."/>
            <person name="Crous P."/>
            <person name="Grigoriev I."/>
        </authorList>
    </citation>
    <scope>NUCLEOTIDE SEQUENCE</scope>
    <source>
        <strain evidence="4">CBS 122368</strain>
    </source>
</reference>
<evidence type="ECO:0000256" key="1">
    <source>
        <dbReference type="SAM" id="MobiDB-lite"/>
    </source>
</evidence>
<evidence type="ECO:0008006" key="6">
    <source>
        <dbReference type="Google" id="ProtNLM"/>
    </source>
</evidence>
<keyword evidence="2" id="KW-1133">Transmembrane helix</keyword>
<dbReference type="GeneID" id="54588979"/>
<protein>
    <recommendedName>
        <fullName evidence="6">Mid2 domain-containing protein</fullName>
    </recommendedName>
</protein>
<accession>A0A6A6IA78</accession>